<evidence type="ECO:0000256" key="2">
    <source>
        <dbReference type="ARBA" id="ARBA00008963"/>
    </source>
</evidence>
<dbReference type="OrthoDB" id="913770at2759"/>
<feature type="chain" id="PRO_5016362076" evidence="9">
    <location>
        <begin position="28"/>
        <end position="94"/>
    </location>
</feature>
<dbReference type="GO" id="GO:0005179">
    <property type="term" value="F:hormone activity"/>
    <property type="evidence" value="ECO:0007669"/>
    <property type="project" value="UniProtKB-KW"/>
</dbReference>
<keyword evidence="7" id="KW-0379">Hydroxylation</keyword>
<dbReference type="GO" id="GO:1901371">
    <property type="term" value="P:regulation of leaf morphogenesis"/>
    <property type="evidence" value="ECO:0007669"/>
    <property type="project" value="TreeGrafter"/>
</dbReference>
<keyword evidence="5" id="KW-0372">Hormone</keyword>
<dbReference type="GO" id="GO:2000280">
    <property type="term" value="P:regulation of root development"/>
    <property type="evidence" value="ECO:0007669"/>
    <property type="project" value="TreeGrafter"/>
</dbReference>
<dbReference type="PANTHER" id="PTHR33348:SF3">
    <property type="entry name" value="PRECURSOR OF CEP1"/>
    <property type="match status" value="1"/>
</dbReference>
<feature type="signal peptide" evidence="9">
    <location>
        <begin position="1"/>
        <end position="27"/>
    </location>
</feature>
<dbReference type="Proteomes" id="UP000250235">
    <property type="component" value="Unassembled WGS sequence"/>
</dbReference>
<name>A0A2Z7CDS0_9LAMI</name>
<dbReference type="GO" id="GO:0048364">
    <property type="term" value="P:root development"/>
    <property type="evidence" value="ECO:0007669"/>
    <property type="project" value="InterPro"/>
</dbReference>
<dbReference type="EMBL" id="KQ996417">
    <property type="protein sequence ID" value="KZV45200.1"/>
    <property type="molecule type" value="Genomic_DNA"/>
</dbReference>
<dbReference type="InterPro" id="IPR033250">
    <property type="entry name" value="CEP"/>
</dbReference>
<evidence type="ECO:0000256" key="9">
    <source>
        <dbReference type="SAM" id="SignalP"/>
    </source>
</evidence>
<organism evidence="10 11">
    <name type="scientific">Dorcoceras hygrometricum</name>
    <dbReference type="NCBI Taxonomy" id="472368"/>
    <lineage>
        <taxon>Eukaryota</taxon>
        <taxon>Viridiplantae</taxon>
        <taxon>Streptophyta</taxon>
        <taxon>Embryophyta</taxon>
        <taxon>Tracheophyta</taxon>
        <taxon>Spermatophyta</taxon>
        <taxon>Magnoliopsida</taxon>
        <taxon>eudicotyledons</taxon>
        <taxon>Gunneridae</taxon>
        <taxon>Pentapetalae</taxon>
        <taxon>asterids</taxon>
        <taxon>lamiids</taxon>
        <taxon>Lamiales</taxon>
        <taxon>Gesneriaceae</taxon>
        <taxon>Didymocarpoideae</taxon>
        <taxon>Trichosporeae</taxon>
        <taxon>Loxocarpinae</taxon>
        <taxon>Dorcoceras</taxon>
    </lineage>
</organism>
<keyword evidence="6 9" id="KW-0732">Signal</keyword>
<gene>
    <name evidence="10" type="ORF">F511_11800</name>
</gene>
<dbReference type="GO" id="GO:1902025">
    <property type="term" value="P:nitrate import"/>
    <property type="evidence" value="ECO:0007669"/>
    <property type="project" value="TreeGrafter"/>
</dbReference>
<evidence type="ECO:0000256" key="8">
    <source>
        <dbReference type="SAM" id="MobiDB-lite"/>
    </source>
</evidence>
<dbReference type="PANTHER" id="PTHR33348">
    <property type="entry name" value="PRECURSOR OF CEP5"/>
    <property type="match status" value="1"/>
</dbReference>
<proteinExistence type="inferred from homology"/>
<sequence length="94" mass="10472">MANAKLNFVTVFFFSLILSYGISSTEGRKLISKDATNLEVKLDMKRFDVASHIDRITKDKIKDELAPEDDEFRPTTPRHSPGVGHAHGPSSTEP</sequence>
<comment type="similarity">
    <text evidence="2">Belongs to the C-terminally encoded plant signaling peptide (CEP) family.</text>
</comment>
<keyword evidence="4" id="KW-0964">Secreted</keyword>
<evidence type="ECO:0000256" key="1">
    <source>
        <dbReference type="ARBA" id="ARBA00004271"/>
    </source>
</evidence>
<evidence type="ECO:0000256" key="7">
    <source>
        <dbReference type="ARBA" id="ARBA00023278"/>
    </source>
</evidence>
<reference evidence="10 11" key="1">
    <citation type="journal article" date="2015" name="Proc. Natl. Acad. Sci. U.S.A.">
        <title>The resurrection genome of Boea hygrometrica: A blueprint for survival of dehydration.</title>
        <authorList>
            <person name="Xiao L."/>
            <person name="Yang G."/>
            <person name="Zhang L."/>
            <person name="Yang X."/>
            <person name="Zhao S."/>
            <person name="Ji Z."/>
            <person name="Zhou Q."/>
            <person name="Hu M."/>
            <person name="Wang Y."/>
            <person name="Chen M."/>
            <person name="Xu Y."/>
            <person name="Jin H."/>
            <person name="Xiao X."/>
            <person name="Hu G."/>
            <person name="Bao F."/>
            <person name="Hu Y."/>
            <person name="Wan P."/>
            <person name="Li L."/>
            <person name="Deng X."/>
            <person name="Kuang T."/>
            <person name="Xiang C."/>
            <person name="Zhu J.K."/>
            <person name="Oliver M.J."/>
            <person name="He Y."/>
        </authorList>
    </citation>
    <scope>NUCLEOTIDE SEQUENCE [LARGE SCALE GENOMIC DNA]</scope>
    <source>
        <strain evidence="11">cv. XS01</strain>
    </source>
</reference>
<accession>A0A2Z7CDS0</accession>
<dbReference type="GO" id="GO:0048046">
    <property type="term" value="C:apoplast"/>
    <property type="evidence" value="ECO:0007669"/>
    <property type="project" value="UniProtKB-SubCell"/>
</dbReference>
<keyword evidence="11" id="KW-1185">Reference proteome</keyword>
<keyword evidence="3" id="KW-0052">Apoplast</keyword>
<evidence type="ECO:0000313" key="11">
    <source>
        <dbReference type="Proteomes" id="UP000250235"/>
    </source>
</evidence>
<protein>
    <submittedName>
        <fullName evidence="10">Uncharacterized protein</fullName>
    </submittedName>
</protein>
<dbReference type="GO" id="GO:0006995">
    <property type="term" value="P:cellular response to nitrogen starvation"/>
    <property type="evidence" value="ECO:0007669"/>
    <property type="project" value="UniProtKB-ARBA"/>
</dbReference>
<evidence type="ECO:0000256" key="5">
    <source>
        <dbReference type="ARBA" id="ARBA00022702"/>
    </source>
</evidence>
<feature type="region of interest" description="Disordered" evidence="8">
    <location>
        <begin position="60"/>
        <end position="94"/>
    </location>
</feature>
<evidence type="ECO:0000256" key="4">
    <source>
        <dbReference type="ARBA" id="ARBA00022525"/>
    </source>
</evidence>
<evidence type="ECO:0000313" key="10">
    <source>
        <dbReference type="EMBL" id="KZV45200.1"/>
    </source>
</evidence>
<evidence type="ECO:0000256" key="3">
    <source>
        <dbReference type="ARBA" id="ARBA00022523"/>
    </source>
</evidence>
<comment type="subcellular location">
    <subcellularLocation>
        <location evidence="1">Secreted</location>
        <location evidence="1">Extracellular space</location>
        <location evidence="1">Apoplast</location>
    </subcellularLocation>
</comment>
<dbReference type="AlphaFoldDB" id="A0A2Z7CDS0"/>
<evidence type="ECO:0000256" key="6">
    <source>
        <dbReference type="ARBA" id="ARBA00022729"/>
    </source>
</evidence>